<dbReference type="AlphaFoldDB" id="A0A507DU38"/>
<accession>A0A507DU38</accession>
<feature type="region of interest" description="Disordered" evidence="1">
    <location>
        <begin position="1"/>
        <end position="29"/>
    </location>
</feature>
<evidence type="ECO:0000256" key="1">
    <source>
        <dbReference type="SAM" id="MobiDB-lite"/>
    </source>
</evidence>
<organism evidence="2 3">
    <name type="scientific">Chytriomyces confervae</name>
    <dbReference type="NCBI Taxonomy" id="246404"/>
    <lineage>
        <taxon>Eukaryota</taxon>
        <taxon>Fungi</taxon>
        <taxon>Fungi incertae sedis</taxon>
        <taxon>Chytridiomycota</taxon>
        <taxon>Chytridiomycota incertae sedis</taxon>
        <taxon>Chytridiomycetes</taxon>
        <taxon>Chytridiales</taxon>
        <taxon>Chytriomycetaceae</taxon>
        <taxon>Chytriomyces</taxon>
    </lineage>
</organism>
<dbReference type="EMBL" id="QEAP01000881">
    <property type="protein sequence ID" value="TPX54717.1"/>
    <property type="molecule type" value="Genomic_DNA"/>
</dbReference>
<keyword evidence="3" id="KW-1185">Reference proteome</keyword>
<evidence type="ECO:0000313" key="2">
    <source>
        <dbReference type="EMBL" id="TPX54717.1"/>
    </source>
</evidence>
<evidence type="ECO:0000313" key="3">
    <source>
        <dbReference type="Proteomes" id="UP000320333"/>
    </source>
</evidence>
<gene>
    <name evidence="2" type="ORF">CcCBS67573_g09545</name>
</gene>
<name>A0A507DU38_9FUNG</name>
<dbReference type="Proteomes" id="UP000320333">
    <property type="component" value="Unassembled WGS sequence"/>
</dbReference>
<reference evidence="2 3" key="1">
    <citation type="journal article" date="2019" name="Sci. Rep.">
        <title>Comparative genomics of chytrid fungi reveal insights into the obligate biotrophic and pathogenic lifestyle of Synchytrium endobioticum.</title>
        <authorList>
            <person name="van de Vossenberg B.T.L.H."/>
            <person name="Warris S."/>
            <person name="Nguyen H.D.T."/>
            <person name="van Gent-Pelzer M.P.E."/>
            <person name="Joly D.L."/>
            <person name="van de Geest H.C."/>
            <person name="Bonants P.J.M."/>
            <person name="Smith D.S."/>
            <person name="Levesque C.A."/>
            <person name="van der Lee T.A.J."/>
        </authorList>
    </citation>
    <scope>NUCLEOTIDE SEQUENCE [LARGE SCALE GENOMIC DNA]</scope>
    <source>
        <strain evidence="2 3">CBS 675.73</strain>
    </source>
</reference>
<comment type="caution">
    <text evidence="2">The sequence shown here is derived from an EMBL/GenBank/DDBJ whole genome shotgun (WGS) entry which is preliminary data.</text>
</comment>
<protein>
    <submittedName>
        <fullName evidence="2">Uncharacterized protein</fullName>
    </submittedName>
</protein>
<dbReference type="OrthoDB" id="2426317at2759"/>
<feature type="compositionally biased region" description="Low complexity" evidence="1">
    <location>
        <begin position="9"/>
        <end position="20"/>
    </location>
</feature>
<feature type="non-terminal residue" evidence="2">
    <location>
        <position position="89"/>
    </location>
</feature>
<sequence length="89" mass="9676">MADVEMTEAVPAATASAPAAKGKEKDLSSGKKRFEVKKWNAVALWAWGQFQRSPHSNMNSALKFHAHTSDDQTLLSTTALSVVTTLWTS</sequence>
<proteinExistence type="predicted"/>